<dbReference type="GO" id="GO:0003743">
    <property type="term" value="F:translation initiation factor activity"/>
    <property type="evidence" value="ECO:0000318"/>
    <property type="project" value="GO_Central"/>
</dbReference>
<dbReference type="GO" id="GO:0006413">
    <property type="term" value="P:translational initiation"/>
    <property type="evidence" value="ECO:0000318"/>
    <property type="project" value="GO_Central"/>
</dbReference>
<reference evidence="1" key="1">
    <citation type="submission" date="2006-10" db="EMBL/GenBank/DDBJ databases">
        <authorList>
            <person name="Amadeo P."/>
            <person name="Zhao Q."/>
            <person name="Wortman J."/>
            <person name="Fraser-Liggett C."/>
            <person name="Carlton J."/>
        </authorList>
    </citation>
    <scope>NUCLEOTIDE SEQUENCE</scope>
    <source>
        <strain evidence="1">G3</strain>
    </source>
</reference>
<protein>
    <submittedName>
        <fullName evidence="1">Uncharacterized protein</fullName>
    </submittedName>
</protein>
<sequence>MTTEEIKLHPLNQKWSFFSIAIRDRYYDEMLCNIPIENVEDLWEIVRKLPTLDKISGYNIAFFKDPFKPHYDDINTRIFTIRLDNRDPELFYKLIAFSVGGEFDHKVGEGFRGLYIIVKDRTKISYAFWFDPAKVEDGNKVKQCIYDEIGLQMDIDIDKLIDKSYMTQNK</sequence>
<dbReference type="Pfam" id="PF01652">
    <property type="entry name" value="IF4E"/>
    <property type="match status" value="1"/>
</dbReference>
<gene>
    <name evidence="1" type="ORF">TVAG_307000</name>
</gene>
<dbReference type="InterPro" id="IPR001040">
    <property type="entry name" value="TIF_eIF_4E"/>
</dbReference>
<dbReference type="InParanoid" id="A2FTY7"/>
<dbReference type="RefSeq" id="XP_001304554.1">
    <property type="nucleotide sequence ID" value="XM_001304553.1"/>
</dbReference>
<keyword evidence="2" id="KW-1185">Reference proteome</keyword>
<dbReference type="AlphaFoldDB" id="A2FTY7"/>
<dbReference type="KEGG" id="tva:4749326"/>
<dbReference type="GO" id="GO:0016281">
    <property type="term" value="C:eukaryotic translation initiation factor 4F complex"/>
    <property type="evidence" value="ECO:0000318"/>
    <property type="project" value="GO_Central"/>
</dbReference>
<dbReference type="EMBL" id="DS114021">
    <property type="protein sequence ID" value="EAX91624.1"/>
    <property type="molecule type" value="Genomic_DNA"/>
</dbReference>
<dbReference type="VEuPathDB" id="TrichDB:TVAG_307000"/>
<dbReference type="Proteomes" id="UP000001542">
    <property type="component" value="Unassembled WGS sequence"/>
</dbReference>
<dbReference type="VEuPathDB" id="TrichDB:TVAGG3_0764690"/>
<reference evidence="1" key="2">
    <citation type="journal article" date="2007" name="Science">
        <title>Draft genome sequence of the sexually transmitted pathogen Trichomonas vaginalis.</title>
        <authorList>
            <person name="Carlton J.M."/>
            <person name="Hirt R.P."/>
            <person name="Silva J.C."/>
            <person name="Delcher A.L."/>
            <person name="Schatz M."/>
            <person name="Zhao Q."/>
            <person name="Wortman J.R."/>
            <person name="Bidwell S.L."/>
            <person name="Alsmark U.C.M."/>
            <person name="Besteiro S."/>
            <person name="Sicheritz-Ponten T."/>
            <person name="Noel C.J."/>
            <person name="Dacks J.B."/>
            <person name="Foster P.G."/>
            <person name="Simillion C."/>
            <person name="Van de Peer Y."/>
            <person name="Miranda-Saavedra D."/>
            <person name="Barton G.J."/>
            <person name="Westrop G.D."/>
            <person name="Mueller S."/>
            <person name="Dessi D."/>
            <person name="Fiori P.L."/>
            <person name="Ren Q."/>
            <person name="Paulsen I."/>
            <person name="Zhang H."/>
            <person name="Bastida-Corcuera F.D."/>
            <person name="Simoes-Barbosa A."/>
            <person name="Brown M.T."/>
            <person name="Hayes R.D."/>
            <person name="Mukherjee M."/>
            <person name="Okumura C.Y."/>
            <person name="Schneider R."/>
            <person name="Smith A.J."/>
            <person name="Vanacova S."/>
            <person name="Villalvazo M."/>
            <person name="Haas B.J."/>
            <person name="Pertea M."/>
            <person name="Feldblyum T.V."/>
            <person name="Utterback T.R."/>
            <person name="Shu C.L."/>
            <person name="Osoegawa K."/>
            <person name="de Jong P.J."/>
            <person name="Hrdy I."/>
            <person name="Horvathova L."/>
            <person name="Zubacova Z."/>
            <person name="Dolezal P."/>
            <person name="Malik S.B."/>
            <person name="Logsdon J.M. Jr."/>
            <person name="Henze K."/>
            <person name="Gupta A."/>
            <person name="Wang C.C."/>
            <person name="Dunne R.L."/>
            <person name="Upcroft J.A."/>
            <person name="Upcroft P."/>
            <person name="White O."/>
            <person name="Salzberg S.L."/>
            <person name="Tang P."/>
            <person name="Chiu C.-H."/>
            <person name="Lee Y.-S."/>
            <person name="Embley T.M."/>
            <person name="Coombs G.H."/>
            <person name="Mottram J.C."/>
            <person name="Tachezy J."/>
            <person name="Fraser-Liggett C.M."/>
            <person name="Johnson P.J."/>
        </authorList>
    </citation>
    <scope>NUCLEOTIDE SEQUENCE [LARGE SCALE GENOMIC DNA]</scope>
    <source>
        <strain evidence="1">G3</strain>
    </source>
</reference>
<evidence type="ECO:0000313" key="1">
    <source>
        <dbReference type="EMBL" id="EAX91624.1"/>
    </source>
</evidence>
<dbReference type="Gene3D" id="3.30.760.10">
    <property type="entry name" value="RNA Cap, Translation Initiation Factor Eif4e"/>
    <property type="match status" value="1"/>
</dbReference>
<organism evidence="1 2">
    <name type="scientific">Trichomonas vaginalis (strain ATCC PRA-98 / G3)</name>
    <dbReference type="NCBI Taxonomy" id="412133"/>
    <lineage>
        <taxon>Eukaryota</taxon>
        <taxon>Metamonada</taxon>
        <taxon>Parabasalia</taxon>
        <taxon>Trichomonadida</taxon>
        <taxon>Trichomonadidae</taxon>
        <taxon>Trichomonas</taxon>
    </lineage>
</organism>
<accession>A2FTY7</accession>
<dbReference type="SMR" id="A2FTY7"/>
<evidence type="ECO:0000313" key="2">
    <source>
        <dbReference type="Proteomes" id="UP000001542"/>
    </source>
</evidence>
<dbReference type="GO" id="GO:0000340">
    <property type="term" value="F:RNA 7-methylguanosine cap binding"/>
    <property type="evidence" value="ECO:0000318"/>
    <property type="project" value="GO_Central"/>
</dbReference>
<proteinExistence type="predicted"/>
<name>A2FTY7_TRIV3</name>
<dbReference type="SUPFAM" id="SSF55418">
    <property type="entry name" value="eIF4e-like"/>
    <property type="match status" value="1"/>
</dbReference>
<dbReference type="InterPro" id="IPR023398">
    <property type="entry name" value="TIF_eIF4e-like"/>
</dbReference>